<dbReference type="Proteomes" id="UP000198345">
    <property type="component" value="Unassembled WGS sequence"/>
</dbReference>
<keyword evidence="1" id="KW-0732">Signal</keyword>
<protein>
    <submittedName>
        <fullName evidence="2">Uncharacterized protein</fullName>
    </submittedName>
</protein>
<comment type="caution">
    <text evidence="2">The sequence shown here is derived from an EMBL/GenBank/DDBJ whole genome shotgun (WGS) entry which is preliminary data.</text>
</comment>
<feature type="signal peptide" evidence="1">
    <location>
        <begin position="1"/>
        <end position="20"/>
    </location>
</feature>
<name>A0A226GWW4_9FLAO</name>
<sequence length="161" mass="19539">MWKRLLLLLVLFSVKISSQTLDLANSTFVKLKNDQKSFEQFVFYGYCNCTDQFFYTETYLDNYIRSFNRLEPFPRFFQKSDIKVLLDNYQNSKKKDFKAVQEKYYNGYVIITKCLKIYDLENKDLRKIYNDIISDKGMQNEWSSDYMKDYLKSYFVKVETE</sequence>
<organism evidence="2 3">
    <name type="scientific">Flavobacterium hercynium</name>
    <dbReference type="NCBI Taxonomy" id="387094"/>
    <lineage>
        <taxon>Bacteria</taxon>
        <taxon>Pseudomonadati</taxon>
        <taxon>Bacteroidota</taxon>
        <taxon>Flavobacteriia</taxon>
        <taxon>Flavobacteriales</taxon>
        <taxon>Flavobacteriaceae</taxon>
        <taxon>Flavobacterium</taxon>
    </lineage>
</organism>
<dbReference type="EMBL" id="MUGW01000046">
    <property type="protein sequence ID" value="OXA85926.1"/>
    <property type="molecule type" value="Genomic_DNA"/>
</dbReference>
<dbReference type="OrthoDB" id="1149379at2"/>
<gene>
    <name evidence="2" type="ORF">B0A66_18730</name>
</gene>
<feature type="chain" id="PRO_5013370815" evidence="1">
    <location>
        <begin position="21"/>
        <end position="161"/>
    </location>
</feature>
<accession>A0A226GWW4</accession>
<keyword evidence="3" id="KW-1185">Reference proteome</keyword>
<evidence type="ECO:0000313" key="2">
    <source>
        <dbReference type="EMBL" id="OXA85926.1"/>
    </source>
</evidence>
<evidence type="ECO:0000256" key="1">
    <source>
        <dbReference type="SAM" id="SignalP"/>
    </source>
</evidence>
<evidence type="ECO:0000313" key="3">
    <source>
        <dbReference type="Proteomes" id="UP000198345"/>
    </source>
</evidence>
<dbReference type="AlphaFoldDB" id="A0A226GWW4"/>
<reference evidence="2 3" key="1">
    <citation type="submission" date="2016-11" db="EMBL/GenBank/DDBJ databases">
        <title>Whole genomes of Flavobacteriaceae.</title>
        <authorList>
            <person name="Stine C."/>
            <person name="Li C."/>
            <person name="Tadesse D."/>
        </authorList>
    </citation>
    <scope>NUCLEOTIDE SEQUENCE [LARGE SCALE GENOMIC DNA]</scope>
    <source>
        <strain evidence="2 3">DSM 18292</strain>
    </source>
</reference>
<proteinExistence type="predicted"/>